<dbReference type="EMBL" id="JAJVCZ030000008">
    <property type="protein sequence ID" value="KAL0256854.1"/>
    <property type="molecule type" value="Genomic_DNA"/>
</dbReference>
<organism evidence="2 3">
    <name type="scientific">Diplodia seriata</name>
    <dbReference type="NCBI Taxonomy" id="420778"/>
    <lineage>
        <taxon>Eukaryota</taxon>
        <taxon>Fungi</taxon>
        <taxon>Dikarya</taxon>
        <taxon>Ascomycota</taxon>
        <taxon>Pezizomycotina</taxon>
        <taxon>Dothideomycetes</taxon>
        <taxon>Dothideomycetes incertae sedis</taxon>
        <taxon>Botryosphaeriales</taxon>
        <taxon>Botryosphaeriaceae</taxon>
        <taxon>Diplodia</taxon>
    </lineage>
</organism>
<evidence type="ECO:0000313" key="2">
    <source>
        <dbReference type="EMBL" id="KAL0256854.1"/>
    </source>
</evidence>
<sequence length="171" mass="19415">MVINTAVEEQEAAAEKTLGKLKIMRVFDFLGMIEAISEVREILEIQQHGQKGQKNNQSHRPTGVEDQVPANEQESGRGLQRVRSTIPDSDDEMEEDEDEDVMLLEKEVKPPEDERTERRAEQVQEEDNKMEEEVEEGRVGMIVVDNITHAVSPMVKTNYAQGMPHELSSTL</sequence>
<comment type="caution">
    <text evidence="2">The sequence shown here is derived from an EMBL/GenBank/DDBJ whole genome shotgun (WGS) entry which is preliminary data.</text>
</comment>
<feature type="compositionally biased region" description="Acidic residues" evidence="1">
    <location>
        <begin position="123"/>
        <end position="135"/>
    </location>
</feature>
<gene>
    <name evidence="2" type="ORF">SLS55_007663</name>
</gene>
<evidence type="ECO:0000256" key="1">
    <source>
        <dbReference type="SAM" id="MobiDB-lite"/>
    </source>
</evidence>
<feature type="compositionally biased region" description="Basic and acidic residues" evidence="1">
    <location>
        <begin position="103"/>
        <end position="122"/>
    </location>
</feature>
<feature type="compositionally biased region" description="Acidic residues" evidence="1">
    <location>
        <begin position="88"/>
        <end position="102"/>
    </location>
</feature>
<dbReference type="Proteomes" id="UP001430584">
    <property type="component" value="Unassembled WGS sequence"/>
</dbReference>
<reference evidence="2 3" key="1">
    <citation type="submission" date="2024-02" db="EMBL/GenBank/DDBJ databases">
        <title>De novo assembly and annotation of 12 fungi associated with fruit tree decline syndrome in Ontario, Canada.</title>
        <authorList>
            <person name="Sulman M."/>
            <person name="Ellouze W."/>
            <person name="Ilyukhin E."/>
        </authorList>
    </citation>
    <scope>NUCLEOTIDE SEQUENCE [LARGE SCALE GENOMIC DNA]</scope>
    <source>
        <strain evidence="2 3">FDS-637</strain>
    </source>
</reference>
<accession>A0ABR3CBL5</accession>
<dbReference type="RefSeq" id="XP_066629883.1">
    <property type="nucleotide sequence ID" value="XM_066779079.1"/>
</dbReference>
<evidence type="ECO:0000313" key="3">
    <source>
        <dbReference type="Proteomes" id="UP001430584"/>
    </source>
</evidence>
<dbReference type="GeneID" id="92011748"/>
<feature type="region of interest" description="Disordered" evidence="1">
    <location>
        <begin position="47"/>
        <end position="137"/>
    </location>
</feature>
<name>A0ABR3CBL5_9PEZI</name>
<proteinExistence type="predicted"/>
<keyword evidence="3" id="KW-1185">Reference proteome</keyword>
<protein>
    <submittedName>
        <fullName evidence="2">Uncharacterized protein</fullName>
    </submittedName>
</protein>
<feature type="compositionally biased region" description="Low complexity" evidence="1">
    <location>
        <begin position="47"/>
        <end position="56"/>
    </location>
</feature>